<feature type="transmembrane region" description="Helical" evidence="6">
    <location>
        <begin position="248"/>
        <end position="272"/>
    </location>
</feature>
<evidence type="ECO:0000256" key="4">
    <source>
        <dbReference type="ARBA" id="ARBA00022989"/>
    </source>
</evidence>
<dbReference type="PANTHER" id="PTHR30213:SF0">
    <property type="entry name" value="UPF0761 MEMBRANE PROTEIN YIHY"/>
    <property type="match status" value="1"/>
</dbReference>
<feature type="transmembrane region" description="Helical" evidence="6">
    <location>
        <begin position="219"/>
        <end position="242"/>
    </location>
</feature>
<dbReference type="InterPro" id="IPR017039">
    <property type="entry name" value="Virul_fac_BrkB"/>
</dbReference>
<accession>A0A1B1A1W8</accession>
<dbReference type="PANTHER" id="PTHR30213">
    <property type="entry name" value="INNER MEMBRANE PROTEIN YHJD"/>
    <property type="match status" value="1"/>
</dbReference>
<gene>
    <name evidence="7" type="ORF">K529_007420</name>
</gene>
<evidence type="ECO:0000313" key="7">
    <source>
        <dbReference type="EMBL" id="ANP40590.1"/>
    </source>
</evidence>
<keyword evidence="5 6" id="KW-0472">Membrane</keyword>
<evidence type="ECO:0000256" key="3">
    <source>
        <dbReference type="ARBA" id="ARBA00022692"/>
    </source>
</evidence>
<organism evidence="7 8">
    <name type="scientific">Tritonibacter mobilis F1926</name>
    <dbReference type="NCBI Taxonomy" id="1265309"/>
    <lineage>
        <taxon>Bacteria</taxon>
        <taxon>Pseudomonadati</taxon>
        <taxon>Pseudomonadota</taxon>
        <taxon>Alphaproteobacteria</taxon>
        <taxon>Rhodobacterales</taxon>
        <taxon>Paracoccaceae</taxon>
        <taxon>Tritonibacter</taxon>
    </lineage>
</organism>
<dbReference type="STRING" id="1265309.K529_007420"/>
<keyword evidence="2" id="KW-1003">Cell membrane</keyword>
<dbReference type="NCBIfam" id="TIGR00765">
    <property type="entry name" value="yihY_not_rbn"/>
    <property type="match status" value="1"/>
</dbReference>
<evidence type="ECO:0000256" key="5">
    <source>
        <dbReference type="ARBA" id="ARBA00023136"/>
    </source>
</evidence>
<dbReference type="AlphaFoldDB" id="A0A1B1A1W8"/>
<dbReference type="EMBL" id="CP015230">
    <property type="protein sequence ID" value="ANP40590.1"/>
    <property type="molecule type" value="Genomic_DNA"/>
</dbReference>
<reference evidence="7 8" key="1">
    <citation type="journal article" date="2016" name="ISME J.">
        <title>Global occurrence and heterogeneity of the Roseobacter-clade species Ruegeria mobilis.</title>
        <authorList>
            <person name="Sonnenschein E."/>
            <person name="Gram L."/>
        </authorList>
    </citation>
    <scope>NUCLEOTIDE SEQUENCE [LARGE SCALE GENOMIC DNA]</scope>
    <source>
        <strain evidence="7 8">F1926</strain>
    </source>
</reference>
<feature type="transmembrane region" description="Helical" evidence="6">
    <location>
        <begin position="186"/>
        <end position="207"/>
    </location>
</feature>
<protein>
    <submittedName>
        <fullName evidence="7">Uncharacterized protein</fullName>
    </submittedName>
</protein>
<dbReference type="PIRSF" id="PIRSF035875">
    <property type="entry name" value="RNase_BN"/>
    <property type="match status" value="1"/>
</dbReference>
<comment type="subcellular location">
    <subcellularLocation>
        <location evidence="1">Cell membrane</location>
        <topology evidence="1">Multi-pass membrane protein</topology>
    </subcellularLocation>
</comment>
<dbReference type="RefSeq" id="WP_005611294.1">
    <property type="nucleotide sequence ID" value="NZ_CP015230.1"/>
</dbReference>
<name>A0A1B1A1W8_9RHOB</name>
<dbReference type="OrthoDB" id="7163777at2"/>
<sequence>MAAVQNLMQAIRILRRALGRFGRKNAWVLSSHIAMSMMMALFPFVLFTVALSGAIASLFSHRVVVDDVVDLVFGSWPQSVAEPITREVYAVLETSGTGLMTLGGVLALYFASNGVDAIRIAMLRAYGQEETRPFWKHRLISLGLVIMGGAGLLLTAVFELFLPLGARFVARFFPDLDFLRGWEHGANGLVVAVIPVAAVFLYHLVLLPRRETVRHILPGAVVTLLLWWAAGTGFALYVSSFASYSATYAGLAGAMAALIFLYLNAAILILGAEINGVLQTDRLAEEE</sequence>
<evidence type="ECO:0000256" key="6">
    <source>
        <dbReference type="SAM" id="Phobius"/>
    </source>
</evidence>
<dbReference type="KEGG" id="rmb:K529_007420"/>
<dbReference type="GO" id="GO:0005886">
    <property type="term" value="C:plasma membrane"/>
    <property type="evidence" value="ECO:0007669"/>
    <property type="project" value="UniProtKB-SubCell"/>
</dbReference>
<dbReference type="Pfam" id="PF03631">
    <property type="entry name" value="Virul_fac_BrkB"/>
    <property type="match status" value="1"/>
</dbReference>
<dbReference type="Proteomes" id="UP000013243">
    <property type="component" value="Chromosome"/>
</dbReference>
<dbReference type="GeneID" id="28249650"/>
<keyword evidence="3 6" id="KW-0812">Transmembrane</keyword>
<feature type="transmembrane region" description="Helical" evidence="6">
    <location>
        <begin position="99"/>
        <end position="118"/>
    </location>
</feature>
<proteinExistence type="predicted"/>
<keyword evidence="4 6" id="KW-1133">Transmembrane helix</keyword>
<evidence type="ECO:0000256" key="1">
    <source>
        <dbReference type="ARBA" id="ARBA00004651"/>
    </source>
</evidence>
<evidence type="ECO:0000256" key="2">
    <source>
        <dbReference type="ARBA" id="ARBA00022475"/>
    </source>
</evidence>
<evidence type="ECO:0000313" key="8">
    <source>
        <dbReference type="Proteomes" id="UP000013243"/>
    </source>
</evidence>
<feature type="transmembrane region" description="Helical" evidence="6">
    <location>
        <begin position="139"/>
        <end position="166"/>
    </location>
</feature>